<name>A0ABQ7YXL2_BRANA</name>
<proteinExistence type="predicted"/>
<keyword evidence="2" id="KW-1185">Reference proteome</keyword>
<dbReference type="Proteomes" id="UP000824890">
    <property type="component" value="Unassembled WGS sequence"/>
</dbReference>
<reference evidence="1 2" key="1">
    <citation type="submission" date="2021-05" db="EMBL/GenBank/DDBJ databases">
        <title>Genome Assembly of Synthetic Allotetraploid Brassica napus Reveals Homoeologous Exchanges between Subgenomes.</title>
        <authorList>
            <person name="Davis J.T."/>
        </authorList>
    </citation>
    <scope>NUCLEOTIDE SEQUENCE [LARGE SCALE GENOMIC DNA]</scope>
    <source>
        <strain evidence="2">cv. Da-Ae</strain>
        <tissue evidence="1">Seedling</tissue>
    </source>
</reference>
<evidence type="ECO:0000313" key="1">
    <source>
        <dbReference type="EMBL" id="KAH0872656.1"/>
    </source>
</evidence>
<gene>
    <name evidence="1" type="ORF">HID58_070018</name>
</gene>
<sequence>MASISVVVPSAQQDTATWVIGSTTHSLFSSKILWSAIRPRQQPLVGANLVWHTTLISKHSTNACWSKCAQKLGLTMVPRNWDHVIHWILSLPKRSPSAVAIYQVWAAVLFEVWKERNRRSHEGITFMEVVLIRNIFRLVKDKSIALLNTGHSLGADLHQFWSSRP</sequence>
<accession>A0ABQ7YXL2</accession>
<evidence type="ECO:0000313" key="2">
    <source>
        <dbReference type="Proteomes" id="UP000824890"/>
    </source>
</evidence>
<organism evidence="1 2">
    <name type="scientific">Brassica napus</name>
    <name type="common">Rape</name>
    <dbReference type="NCBI Taxonomy" id="3708"/>
    <lineage>
        <taxon>Eukaryota</taxon>
        <taxon>Viridiplantae</taxon>
        <taxon>Streptophyta</taxon>
        <taxon>Embryophyta</taxon>
        <taxon>Tracheophyta</taxon>
        <taxon>Spermatophyta</taxon>
        <taxon>Magnoliopsida</taxon>
        <taxon>eudicotyledons</taxon>
        <taxon>Gunneridae</taxon>
        <taxon>Pentapetalae</taxon>
        <taxon>rosids</taxon>
        <taxon>malvids</taxon>
        <taxon>Brassicales</taxon>
        <taxon>Brassicaceae</taxon>
        <taxon>Brassiceae</taxon>
        <taxon>Brassica</taxon>
    </lineage>
</organism>
<comment type="caution">
    <text evidence="1">The sequence shown here is derived from an EMBL/GenBank/DDBJ whole genome shotgun (WGS) entry which is preliminary data.</text>
</comment>
<protein>
    <submittedName>
        <fullName evidence="1">Uncharacterized protein</fullName>
    </submittedName>
</protein>
<dbReference type="EMBL" id="JAGKQM010000016">
    <property type="protein sequence ID" value="KAH0872656.1"/>
    <property type="molecule type" value="Genomic_DNA"/>
</dbReference>